<dbReference type="InterPro" id="IPR051016">
    <property type="entry name" value="Diverse_Substrate_AcTransf"/>
</dbReference>
<dbReference type="GO" id="GO:0008080">
    <property type="term" value="F:N-acetyltransferase activity"/>
    <property type="evidence" value="ECO:0007669"/>
    <property type="project" value="UniProtKB-ARBA"/>
</dbReference>
<protein>
    <submittedName>
        <fullName evidence="5">GNAT family N-acetyltransferase</fullName>
    </submittedName>
</protein>
<dbReference type="CDD" id="cd04301">
    <property type="entry name" value="NAT_SF"/>
    <property type="match status" value="1"/>
</dbReference>
<dbReference type="SUPFAM" id="SSF55729">
    <property type="entry name" value="Acyl-CoA N-acyltransferases (Nat)"/>
    <property type="match status" value="1"/>
</dbReference>
<dbReference type="KEGG" id="jar:G7057_04430"/>
<dbReference type="Proteomes" id="UP000501451">
    <property type="component" value="Chromosome"/>
</dbReference>
<dbReference type="Gene3D" id="3.40.630.30">
    <property type="match status" value="1"/>
</dbReference>
<keyword evidence="2 5" id="KW-0808">Transferase</keyword>
<dbReference type="EMBL" id="CP049740">
    <property type="protein sequence ID" value="QII81796.1"/>
    <property type="molecule type" value="Genomic_DNA"/>
</dbReference>
<evidence type="ECO:0000259" key="4">
    <source>
        <dbReference type="PROSITE" id="PS51186"/>
    </source>
</evidence>
<keyword evidence="3" id="KW-0012">Acyltransferase</keyword>
<dbReference type="Pfam" id="PF00583">
    <property type="entry name" value="Acetyltransf_1"/>
    <property type="match status" value="1"/>
</dbReference>
<dbReference type="AlphaFoldDB" id="A0A6G7K964"/>
<gene>
    <name evidence="5" type="ORF">G7057_04430</name>
</gene>
<dbReference type="PANTHER" id="PTHR10545">
    <property type="entry name" value="DIAMINE N-ACETYLTRANSFERASE"/>
    <property type="match status" value="1"/>
</dbReference>
<organism evidence="5 6">
    <name type="scientific">Jeotgalibaca arthritidis</name>
    <dbReference type="NCBI Taxonomy" id="1868794"/>
    <lineage>
        <taxon>Bacteria</taxon>
        <taxon>Bacillati</taxon>
        <taxon>Bacillota</taxon>
        <taxon>Bacilli</taxon>
        <taxon>Lactobacillales</taxon>
        <taxon>Carnobacteriaceae</taxon>
        <taxon>Jeotgalibaca</taxon>
    </lineage>
</organism>
<sequence>MKRVKTLVEQAFHIRLAERQDVDIIFNFIKALADYEKMSDEVVATPESLEKSLFDDKHAEVLIGERDGKAVGFALFFHNYSTFLGKAGIYLEDFFVLEDERGKGYGKALFQEVAKIAVARDCERMEWSCLDWNKPSIQFYESQGAVGMTDWTVHRLSGETLKKYGGDAYDTNY</sequence>
<dbReference type="InterPro" id="IPR016181">
    <property type="entry name" value="Acyl_CoA_acyltransferase"/>
</dbReference>
<accession>A0A6G7K964</accession>
<dbReference type="FunFam" id="3.40.630.30:FF:000064">
    <property type="entry name" value="GNAT family acetyltransferase"/>
    <property type="match status" value="1"/>
</dbReference>
<name>A0A6G7K964_9LACT</name>
<evidence type="ECO:0000313" key="5">
    <source>
        <dbReference type="EMBL" id="QII81796.1"/>
    </source>
</evidence>
<proteinExistence type="inferred from homology"/>
<dbReference type="InterPro" id="IPR000182">
    <property type="entry name" value="GNAT_dom"/>
</dbReference>
<dbReference type="PANTHER" id="PTHR10545:SF29">
    <property type="entry name" value="GH14572P-RELATED"/>
    <property type="match status" value="1"/>
</dbReference>
<evidence type="ECO:0000256" key="2">
    <source>
        <dbReference type="ARBA" id="ARBA00022679"/>
    </source>
</evidence>
<evidence type="ECO:0000313" key="6">
    <source>
        <dbReference type="Proteomes" id="UP000501451"/>
    </source>
</evidence>
<dbReference type="PROSITE" id="PS51186">
    <property type="entry name" value="GNAT"/>
    <property type="match status" value="1"/>
</dbReference>
<evidence type="ECO:0000256" key="3">
    <source>
        <dbReference type="ARBA" id="ARBA00023315"/>
    </source>
</evidence>
<reference evidence="5 6" key="1">
    <citation type="journal article" date="2017" name="Int. J. Syst. Evol. Microbiol.">
        <title>Jeotgalibaca porci sp. nov. and Jeotgalibaca arthritidis sp. nov., isolated from pigs, and emended description of the genus Jeotgalibaca.</title>
        <authorList>
            <person name="Zamora L."/>
            <person name="Perez-Sancho M."/>
            <person name="Dominguez L."/>
            <person name="Fernandez-Garayzabal J.F."/>
            <person name="Vela A.I."/>
        </authorList>
    </citation>
    <scope>NUCLEOTIDE SEQUENCE [LARGE SCALE GENOMIC DNA]</scope>
    <source>
        <strain evidence="5 6">CECT 9157</strain>
    </source>
</reference>
<evidence type="ECO:0000256" key="1">
    <source>
        <dbReference type="ARBA" id="ARBA00008694"/>
    </source>
</evidence>
<feature type="domain" description="N-acetyltransferase" evidence="4">
    <location>
        <begin position="12"/>
        <end position="173"/>
    </location>
</feature>
<keyword evidence="6" id="KW-1185">Reference proteome</keyword>
<comment type="similarity">
    <text evidence="1">Belongs to the acetyltransferase family.</text>
</comment>